<evidence type="ECO:0000259" key="5">
    <source>
        <dbReference type="PROSITE" id="PS50977"/>
    </source>
</evidence>
<organism evidence="6 7">
    <name type="scientific">Paractinoplanes abujensis</name>
    <dbReference type="NCBI Taxonomy" id="882441"/>
    <lineage>
        <taxon>Bacteria</taxon>
        <taxon>Bacillati</taxon>
        <taxon>Actinomycetota</taxon>
        <taxon>Actinomycetes</taxon>
        <taxon>Micromonosporales</taxon>
        <taxon>Micromonosporaceae</taxon>
        <taxon>Paractinoplanes</taxon>
    </lineage>
</organism>
<feature type="domain" description="HTH tetR-type" evidence="5">
    <location>
        <begin position="5"/>
        <end position="65"/>
    </location>
</feature>
<dbReference type="Pfam" id="PF00440">
    <property type="entry name" value="TetR_N"/>
    <property type="match status" value="1"/>
</dbReference>
<keyword evidence="3" id="KW-0804">Transcription</keyword>
<dbReference type="Proteomes" id="UP000542742">
    <property type="component" value="Unassembled WGS sequence"/>
</dbReference>
<name>A0A7W7CVT6_9ACTN</name>
<dbReference type="SUPFAM" id="SSF46689">
    <property type="entry name" value="Homeodomain-like"/>
    <property type="match status" value="1"/>
</dbReference>
<keyword evidence="7" id="KW-1185">Reference proteome</keyword>
<dbReference type="InterPro" id="IPR023772">
    <property type="entry name" value="DNA-bd_HTH_TetR-type_CS"/>
</dbReference>
<evidence type="ECO:0000256" key="4">
    <source>
        <dbReference type="PROSITE-ProRule" id="PRU00335"/>
    </source>
</evidence>
<dbReference type="PROSITE" id="PS50977">
    <property type="entry name" value="HTH_TETR_2"/>
    <property type="match status" value="1"/>
</dbReference>
<dbReference type="RefSeq" id="WP_184953891.1">
    <property type="nucleotide sequence ID" value="NZ_BOMC01000067.1"/>
</dbReference>
<dbReference type="GO" id="GO:0003700">
    <property type="term" value="F:DNA-binding transcription factor activity"/>
    <property type="evidence" value="ECO:0007669"/>
    <property type="project" value="TreeGrafter"/>
</dbReference>
<dbReference type="GO" id="GO:0000976">
    <property type="term" value="F:transcription cis-regulatory region binding"/>
    <property type="evidence" value="ECO:0007669"/>
    <property type="project" value="TreeGrafter"/>
</dbReference>
<keyword evidence="1" id="KW-0805">Transcription regulation</keyword>
<accession>A0A7W7CVT6</accession>
<dbReference type="PANTHER" id="PTHR30055:SF234">
    <property type="entry name" value="HTH-TYPE TRANSCRIPTIONAL REGULATOR BETI"/>
    <property type="match status" value="1"/>
</dbReference>
<feature type="DNA-binding region" description="H-T-H motif" evidence="4">
    <location>
        <begin position="28"/>
        <end position="47"/>
    </location>
</feature>
<dbReference type="PANTHER" id="PTHR30055">
    <property type="entry name" value="HTH-TYPE TRANSCRIPTIONAL REGULATOR RUTR"/>
    <property type="match status" value="1"/>
</dbReference>
<evidence type="ECO:0000256" key="3">
    <source>
        <dbReference type="ARBA" id="ARBA00023163"/>
    </source>
</evidence>
<evidence type="ECO:0000256" key="2">
    <source>
        <dbReference type="ARBA" id="ARBA00023125"/>
    </source>
</evidence>
<dbReference type="AlphaFoldDB" id="A0A7W7CVT6"/>
<dbReference type="PROSITE" id="PS01081">
    <property type="entry name" value="HTH_TETR_1"/>
    <property type="match status" value="1"/>
</dbReference>
<dbReference type="Gene3D" id="1.10.357.10">
    <property type="entry name" value="Tetracycline Repressor, domain 2"/>
    <property type="match status" value="1"/>
</dbReference>
<evidence type="ECO:0000313" key="7">
    <source>
        <dbReference type="Proteomes" id="UP000542742"/>
    </source>
</evidence>
<dbReference type="InterPro" id="IPR050109">
    <property type="entry name" value="HTH-type_TetR-like_transc_reg"/>
</dbReference>
<sequence length="201" mass="22049">MSSDLTARARIRDAAIELFAERGVEGATIRDIAQQADVSSGLLRHHFGSKEGLRDACDEWALHELTKVSGQFTEFSSLDGFTPRTRLLQSYLIRSILDGSPAGTAMFDRMLEFGESWLATTDLKVEDARAFVAALSVMKMSLFTMSDLMSRALGVDVTQREGWARMLRASLDVFSQPLITEAQALQARAAIDRIAAGEDAS</sequence>
<evidence type="ECO:0000256" key="1">
    <source>
        <dbReference type="ARBA" id="ARBA00023015"/>
    </source>
</evidence>
<proteinExistence type="predicted"/>
<keyword evidence="2 4" id="KW-0238">DNA-binding</keyword>
<evidence type="ECO:0000313" key="6">
    <source>
        <dbReference type="EMBL" id="MBB4695566.1"/>
    </source>
</evidence>
<protein>
    <submittedName>
        <fullName evidence="6">AcrR family transcriptional regulator</fullName>
    </submittedName>
</protein>
<dbReference type="InterPro" id="IPR009057">
    <property type="entry name" value="Homeodomain-like_sf"/>
</dbReference>
<dbReference type="InterPro" id="IPR001647">
    <property type="entry name" value="HTH_TetR"/>
</dbReference>
<gene>
    <name evidence="6" type="ORF">BKA14_005714</name>
</gene>
<reference evidence="6 7" key="1">
    <citation type="submission" date="2020-08" db="EMBL/GenBank/DDBJ databases">
        <title>Sequencing the genomes of 1000 actinobacteria strains.</title>
        <authorList>
            <person name="Klenk H.-P."/>
        </authorList>
    </citation>
    <scope>NUCLEOTIDE SEQUENCE [LARGE SCALE GENOMIC DNA]</scope>
    <source>
        <strain evidence="6 7">DSM 45518</strain>
    </source>
</reference>
<dbReference type="EMBL" id="JACHMF010000001">
    <property type="protein sequence ID" value="MBB4695566.1"/>
    <property type="molecule type" value="Genomic_DNA"/>
</dbReference>
<comment type="caution">
    <text evidence="6">The sequence shown here is derived from an EMBL/GenBank/DDBJ whole genome shotgun (WGS) entry which is preliminary data.</text>
</comment>
<dbReference type="PRINTS" id="PR00455">
    <property type="entry name" value="HTHTETR"/>
</dbReference>